<dbReference type="Proteomes" id="UP000585474">
    <property type="component" value="Unassembled WGS sequence"/>
</dbReference>
<evidence type="ECO:0000313" key="1">
    <source>
        <dbReference type="EMBL" id="GFY83524.1"/>
    </source>
</evidence>
<accession>A0A7J0EAL5</accession>
<dbReference type="EMBL" id="BJWL01000003">
    <property type="protein sequence ID" value="GFY83524.1"/>
    <property type="molecule type" value="Genomic_DNA"/>
</dbReference>
<dbReference type="OrthoDB" id="1465590at2759"/>
<evidence type="ECO:0000313" key="2">
    <source>
        <dbReference type="Proteomes" id="UP000585474"/>
    </source>
</evidence>
<sequence>MSKPFSALHHDLIQLSEPIRESLTKARYNPPEGSNVSIKSMLMSLLPQTNSQPKPNLSETEIHSQVRDFSLCCAALASSAESTHDQLSWIPDSLSIAANSAFRDLSKAVTHGLSKIGELGFDLGLVLDGTKLVAESMIEVLPSLKSSIKDSAIDRSDDGNEISASLVRSPVAYAVVAAYQFRWFVTQVDYPHLGRLCPLVIPCALTCLDHWSPEVKVCAGFMLGTLDDFP</sequence>
<protein>
    <submittedName>
        <fullName evidence="1">ARM repeat superfamily protein</fullName>
    </submittedName>
</protein>
<name>A0A7J0EAL5_9ERIC</name>
<dbReference type="PANTHER" id="PTHR14873">
    <property type="entry name" value="OS06G0694100 PROTEIN"/>
    <property type="match status" value="1"/>
</dbReference>
<proteinExistence type="predicted"/>
<organism evidence="1 2">
    <name type="scientific">Actinidia rufa</name>
    <dbReference type="NCBI Taxonomy" id="165716"/>
    <lineage>
        <taxon>Eukaryota</taxon>
        <taxon>Viridiplantae</taxon>
        <taxon>Streptophyta</taxon>
        <taxon>Embryophyta</taxon>
        <taxon>Tracheophyta</taxon>
        <taxon>Spermatophyta</taxon>
        <taxon>Magnoliopsida</taxon>
        <taxon>eudicotyledons</taxon>
        <taxon>Gunneridae</taxon>
        <taxon>Pentapetalae</taxon>
        <taxon>asterids</taxon>
        <taxon>Ericales</taxon>
        <taxon>Actinidiaceae</taxon>
        <taxon>Actinidia</taxon>
    </lineage>
</organism>
<keyword evidence="2" id="KW-1185">Reference proteome</keyword>
<comment type="caution">
    <text evidence="1">The sequence shown here is derived from an EMBL/GenBank/DDBJ whole genome shotgun (WGS) entry which is preliminary data.</text>
</comment>
<gene>
    <name evidence="1" type="ORF">Acr_03g0002980</name>
</gene>
<reference evidence="1 2" key="1">
    <citation type="submission" date="2019-07" db="EMBL/GenBank/DDBJ databases">
        <title>De Novo Assembly of kiwifruit Actinidia rufa.</title>
        <authorList>
            <person name="Sugita-Konishi S."/>
            <person name="Sato K."/>
            <person name="Mori E."/>
            <person name="Abe Y."/>
            <person name="Kisaki G."/>
            <person name="Hamano K."/>
            <person name="Suezawa K."/>
            <person name="Otani M."/>
            <person name="Fukuda T."/>
            <person name="Manabe T."/>
            <person name="Gomi K."/>
            <person name="Tabuchi M."/>
            <person name="Akimitsu K."/>
            <person name="Kataoka I."/>
        </authorList>
    </citation>
    <scope>NUCLEOTIDE SEQUENCE [LARGE SCALE GENOMIC DNA]</scope>
    <source>
        <strain evidence="2">cv. Fuchu</strain>
    </source>
</reference>
<dbReference type="PANTHER" id="PTHR14873:SF1">
    <property type="entry name" value="OS06G0694100 PROTEIN"/>
    <property type="match status" value="1"/>
</dbReference>
<dbReference type="AlphaFoldDB" id="A0A7J0EAL5"/>